<protein>
    <submittedName>
        <fullName evidence="1">Uncharacterized protein</fullName>
    </submittedName>
</protein>
<organism evidence="1 2">
    <name type="scientific">Mya arenaria</name>
    <name type="common">Soft-shell clam</name>
    <dbReference type="NCBI Taxonomy" id="6604"/>
    <lineage>
        <taxon>Eukaryota</taxon>
        <taxon>Metazoa</taxon>
        <taxon>Spiralia</taxon>
        <taxon>Lophotrochozoa</taxon>
        <taxon>Mollusca</taxon>
        <taxon>Bivalvia</taxon>
        <taxon>Autobranchia</taxon>
        <taxon>Heteroconchia</taxon>
        <taxon>Euheterodonta</taxon>
        <taxon>Imparidentia</taxon>
        <taxon>Neoheterodontei</taxon>
        <taxon>Myida</taxon>
        <taxon>Myoidea</taxon>
        <taxon>Myidae</taxon>
        <taxon>Mya</taxon>
    </lineage>
</organism>
<name>A0ABY7DXG9_MYAAR</name>
<proteinExistence type="predicted"/>
<evidence type="ECO:0000313" key="2">
    <source>
        <dbReference type="Proteomes" id="UP001164746"/>
    </source>
</evidence>
<keyword evidence="2" id="KW-1185">Reference proteome</keyword>
<reference evidence="1" key="1">
    <citation type="submission" date="2022-11" db="EMBL/GenBank/DDBJ databases">
        <title>Centuries of genome instability and evolution in soft-shell clam transmissible cancer (bioRxiv).</title>
        <authorList>
            <person name="Hart S.F.M."/>
            <person name="Yonemitsu M.A."/>
            <person name="Giersch R.M."/>
            <person name="Beal B.F."/>
            <person name="Arriagada G."/>
            <person name="Davis B.W."/>
            <person name="Ostrander E.A."/>
            <person name="Goff S.P."/>
            <person name="Metzger M.J."/>
        </authorList>
    </citation>
    <scope>NUCLEOTIDE SEQUENCE</scope>
    <source>
        <strain evidence="1">MELC-2E11</strain>
        <tissue evidence="1">Siphon/mantle</tissue>
    </source>
</reference>
<evidence type="ECO:0000313" key="1">
    <source>
        <dbReference type="EMBL" id="WAR01343.1"/>
    </source>
</evidence>
<dbReference type="EMBL" id="CP111015">
    <property type="protein sequence ID" value="WAR01343.1"/>
    <property type="molecule type" value="Genomic_DNA"/>
</dbReference>
<accession>A0ABY7DXG9</accession>
<gene>
    <name evidence="1" type="ORF">MAR_007901</name>
</gene>
<dbReference type="Proteomes" id="UP001164746">
    <property type="component" value="Chromosome 4"/>
</dbReference>
<sequence length="115" mass="12889">MSYLGEFGSSANICASACISACFDSAERISKGIQGIYDTIDDFIERNNLFRDADEIAVPSLFINSIDDPFHPKMNIPYELCNWAELVLDYLDSVSDFTNKGNRIDYGKRTARSTI</sequence>